<dbReference type="Proteomes" id="UP001224775">
    <property type="component" value="Unassembled WGS sequence"/>
</dbReference>
<keyword evidence="3" id="KW-1185">Reference proteome</keyword>
<organism evidence="2 3">
    <name type="scientific">Skeletonema marinoi</name>
    <dbReference type="NCBI Taxonomy" id="267567"/>
    <lineage>
        <taxon>Eukaryota</taxon>
        <taxon>Sar</taxon>
        <taxon>Stramenopiles</taxon>
        <taxon>Ochrophyta</taxon>
        <taxon>Bacillariophyta</taxon>
        <taxon>Coscinodiscophyceae</taxon>
        <taxon>Thalassiosirophycidae</taxon>
        <taxon>Thalassiosirales</taxon>
        <taxon>Skeletonemataceae</taxon>
        <taxon>Skeletonema</taxon>
        <taxon>Skeletonema marinoi-dohrnii complex</taxon>
    </lineage>
</organism>
<name>A0AAD9DK73_9STRA</name>
<accession>A0AAD9DK73</accession>
<proteinExistence type="predicted"/>
<feature type="compositionally biased region" description="Polar residues" evidence="1">
    <location>
        <begin position="35"/>
        <end position="52"/>
    </location>
</feature>
<gene>
    <name evidence="2" type="ORF">QTG54_000739</name>
</gene>
<comment type="caution">
    <text evidence="2">The sequence shown here is derived from an EMBL/GenBank/DDBJ whole genome shotgun (WGS) entry which is preliminary data.</text>
</comment>
<evidence type="ECO:0000313" key="2">
    <source>
        <dbReference type="EMBL" id="KAK1748800.1"/>
    </source>
</evidence>
<reference evidence="2" key="1">
    <citation type="submission" date="2023-06" db="EMBL/GenBank/DDBJ databases">
        <title>Survivors Of The Sea: Transcriptome response of Skeletonema marinoi to long-term dormancy.</title>
        <authorList>
            <person name="Pinder M.I.M."/>
            <person name="Kourtchenko O."/>
            <person name="Robertson E.K."/>
            <person name="Larsson T."/>
            <person name="Maumus F."/>
            <person name="Osuna-Cruz C.M."/>
            <person name="Vancaester E."/>
            <person name="Stenow R."/>
            <person name="Vandepoele K."/>
            <person name="Ploug H."/>
            <person name="Bruchert V."/>
            <person name="Godhe A."/>
            <person name="Topel M."/>
        </authorList>
    </citation>
    <scope>NUCLEOTIDE SEQUENCE</scope>
    <source>
        <strain evidence="2">R05AC</strain>
    </source>
</reference>
<feature type="region of interest" description="Disordered" evidence="1">
    <location>
        <begin position="74"/>
        <end position="106"/>
    </location>
</feature>
<sequence>MKGIPSALTAFCLSSSRCLYRHHRRLSFPLRAASNDPTSTDNNQPINPTQAPSAEDKKDWFVDGKETARRLKIELGLMSEENTESADNGGDGESSTSIETSSREELWRVDGKRRWNSLKA</sequence>
<dbReference type="AlphaFoldDB" id="A0AAD9DK73"/>
<evidence type="ECO:0000256" key="1">
    <source>
        <dbReference type="SAM" id="MobiDB-lite"/>
    </source>
</evidence>
<dbReference type="EMBL" id="JATAAI010000001">
    <property type="protein sequence ID" value="KAK1748800.1"/>
    <property type="molecule type" value="Genomic_DNA"/>
</dbReference>
<evidence type="ECO:0000313" key="3">
    <source>
        <dbReference type="Proteomes" id="UP001224775"/>
    </source>
</evidence>
<protein>
    <submittedName>
        <fullName evidence="2">Uncharacterized protein</fullName>
    </submittedName>
</protein>
<feature type="region of interest" description="Disordered" evidence="1">
    <location>
        <begin position="29"/>
        <end position="61"/>
    </location>
</feature>